<comment type="catalytic activity">
    <reaction evidence="9">
        <text>DNA(n) + a 2'-deoxyribonucleoside 5'-triphosphate = DNA(n+1) + diphosphate</text>
        <dbReference type="Rhea" id="RHEA:22508"/>
        <dbReference type="Rhea" id="RHEA-COMP:17339"/>
        <dbReference type="Rhea" id="RHEA-COMP:17340"/>
        <dbReference type="ChEBI" id="CHEBI:33019"/>
        <dbReference type="ChEBI" id="CHEBI:61560"/>
        <dbReference type="ChEBI" id="CHEBI:173112"/>
        <dbReference type="EC" id="2.7.7.49"/>
    </reaction>
</comment>
<feature type="compositionally biased region" description="Low complexity" evidence="10">
    <location>
        <begin position="22"/>
        <end position="36"/>
    </location>
</feature>
<accession>A0A2L0UFL5</accession>
<keyword evidence="2" id="KW-0808">Transferase</keyword>
<keyword evidence="5" id="KW-0460">Magnesium</keyword>
<dbReference type="CDD" id="cd03487">
    <property type="entry name" value="RT_Bac_retron_II"/>
    <property type="match status" value="1"/>
</dbReference>
<dbReference type="InterPro" id="IPR000123">
    <property type="entry name" value="Reverse_transcriptase_msDNA"/>
</dbReference>
<dbReference type="PANTHER" id="PTHR34047:SF7">
    <property type="entry name" value="RNA-DIRECTED DNA POLYMERASE"/>
    <property type="match status" value="1"/>
</dbReference>
<dbReference type="EMBL" id="CP024915">
    <property type="protein sequence ID" value="AUZ88007.1"/>
    <property type="molecule type" value="Genomic_DNA"/>
</dbReference>
<dbReference type="PANTHER" id="PTHR34047">
    <property type="entry name" value="NUCLEAR INTRON MATURASE 1, MITOCHONDRIAL-RELATED"/>
    <property type="match status" value="1"/>
</dbReference>
<dbReference type="EC" id="2.7.7.49" evidence="1"/>
<comment type="similarity">
    <text evidence="8">Belongs to the bacterial reverse transcriptase family.</text>
</comment>
<dbReference type="GO" id="GO:0046872">
    <property type="term" value="F:metal ion binding"/>
    <property type="evidence" value="ECO:0007669"/>
    <property type="project" value="UniProtKB-KW"/>
</dbReference>
<proteinExistence type="inferred from homology"/>
<evidence type="ECO:0000259" key="11">
    <source>
        <dbReference type="PROSITE" id="PS50878"/>
    </source>
</evidence>
<dbReference type="InterPro" id="IPR043502">
    <property type="entry name" value="DNA/RNA_pol_sf"/>
</dbReference>
<feature type="region of interest" description="Disordered" evidence="10">
    <location>
        <begin position="132"/>
        <end position="151"/>
    </location>
</feature>
<evidence type="ECO:0000256" key="10">
    <source>
        <dbReference type="SAM" id="MobiDB-lite"/>
    </source>
</evidence>
<name>A0A2L0UFL5_9MICC</name>
<dbReference type="Proteomes" id="UP000239187">
    <property type="component" value="Chromosome"/>
</dbReference>
<dbReference type="PROSITE" id="PS50878">
    <property type="entry name" value="RT_POL"/>
    <property type="match status" value="1"/>
</dbReference>
<dbReference type="AlphaFoldDB" id="A0A2L0UFL5"/>
<evidence type="ECO:0000256" key="5">
    <source>
        <dbReference type="ARBA" id="ARBA00022842"/>
    </source>
</evidence>
<evidence type="ECO:0000313" key="12">
    <source>
        <dbReference type="EMBL" id="AUZ88007.1"/>
    </source>
</evidence>
<dbReference type="InterPro" id="IPR051083">
    <property type="entry name" value="GrpII_Intron_Splice-Mob/Def"/>
</dbReference>
<keyword evidence="3" id="KW-0548">Nucleotidyltransferase</keyword>
<gene>
    <name evidence="12" type="ORF">CVO76_10505</name>
</gene>
<dbReference type="PRINTS" id="PR00866">
    <property type="entry name" value="RNADNAPOLMS"/>
</dbReference>
<evidence type="ECO:0000256" key="9">
    <source>
        <dbReference type="ARBA" id="ARBA00048173"/>
    </source>
</evidence>
<dbReference type="RefSeq" id="WP_208739194.1">
    <property type="nucleotide sequence ID" value="NZ_CP024915.1"/>
</dbReference>
<reference evidence="12 13" key="1">
    <citation type="submission" date="2017-11" db="EMBL/GenBank/DDBJ databases">
        <title>Draft genome of Arthrobacter agilis strain UMCV2, a plant growth-promoting rhizobacterium and biocontrol capacity of phytopathogenic fungi.</title>
        <authorList>
            <person name="Martinez-Camara R."/>
            <person name="Santoyo G."/>
            <person name="Moreno-Hagelsieb G."/>
            <person name="Valencia-Cantero E."/>
        </authorList>
    </citation>
    <scope>NUCLEOTIDE SEQUENCE [LARGE SCALE GENOMIC DNA]</scope>
    <source>
        <strain evidence="12 13">UMCV2</strain>
    </source>
</reference>
<dbReference type="InterPro" id="IPR000477">
    <property type="entry name" value="RT_dom"/>
</dbReference>
<keyword evidence="7" id="KW-0051">Antiviral defense</keyword>
<dbReference type="SUPFAM" id="SSF56672">
    <property type="entry name" value="DNA/RNA polymerases"/>
    <property type="match status" value="1"/>
</dbReference>
<evidence type="ECO:0000256" key="8">
    <source>
        <dbReference type="ARBA" id="ARBA00034120"/>
    </source>
</evidence>
<evidence type="ECO:0000256" key="7">
    <source>
        <dbReference type="ARBA" id="ARBA00023118"/>
    </source>
</evidence>
<evidence type="ECO:0000256" key="3">
    <source>
        <dbReference type="ARBA" id="ARBA00022695"/>
    </source>
</evidence>
<dbReference type="GO" id="GO:0003964">
    <property type="term" value="F:RNA-directed DNA polymerase activity"/>
    <property type="evidence" value="ECO:0007669"/>
    <property type="project" value="UniProtKB-KW"/>
</dbReference>
<evidence type="ECO:0000256" key="4">
    <source>
        <dbReference type="ARBA" id="ARBA00022723"/>
    </source>
</evidence>
<dbReference type="Pfam" id="PF00078">
    <property type="entry name" value="RVT_1"/>
    <property type="match status" value="1"/>
</dbReference>
<dbReference type="GO" id="GO:0003723">
    <property type="term" value="F:RNA binding"/>
    <property type="evidence" value="ECO:0007669"/>
    <property type="project" value="InterPro"/>
</dbReference>
<organism evidence="12 13">
    <name type="scientific">Arthrobacter agilis</name>
    <dbReference type="NCBI Taxonomy" id="37921"/>
    <lineage>
        <taxon>Bacteria</taxon>
        <taxon>Bacillati</taxon>
        <taxon>Actinomycetota</taxon>
        <taxon>Actinomycetes</taxon>
        <taxon>Micrococcales</taxon>
        <taxon>Micrococcaceae</taxon>
        <taxon>Arthrobacter</taxon>
    </lineage>
</organism>
<evidence type="ECO:0000256" key="2">
    <source>
        <dbReference type="ARBA" id="ARBA00022679"/>
    </source>
</evidence>
<keyword evidence="4" id="KW-0479">Metal-binding</keyword>
<keyword evidence="6 12" id="KW-0695">RNA-directed DNA polymerase</keyword>
<evidence type="ECO:0000256" key="1">
    <source>
        <dbReference type="ARBA" id="ARBA00012493"/>
    </source>
</evidence>
<feature type="domain" description="Reverse transcriptase" evidence="11">
    <location>
        <begin position="180"/>
        <end position="421"/>
    </location>
</feature>
<sequence length="488" mass="52224">MDDTESLPDDGGSFPARGGPVRASRGTAAARTLARTPAPGGPGLAFLLAGAFLTAPAWQREDLLDAGAAVLGGRRRWLGPLVRAVLAGYPRRPDGAPRELARWIRAQPVFTDAIGRAAARGVPITPARYLTAGAPEEGHRPSRVDLGTGAPAAPGAGDLGRLARELRLTPGELDWFADTRSWNRRAPSQALRHYRYEWRSRPGRVPRLLEVPGIRLRTVQRRVLDLVLAPIPLHPAAHGFVPGRSARTGAALHAGTDVVISLDLVSFFAHVSPGRIFGVLRQAGCPEATAHVLTGLCTHSVPEAVLRAMPGGGTPEERFALARALRAAHLPQGAPSSPALANLAVRRLDSRLAGWAEAAGGTYTRYADDLAFSGPAGLARRADAFLRGAERIVAAEGHEVNRHKTRVRSAATRQTVTGVVVNAHPNVARADYDALKATLYNCLVHGPESQRRGQADFRAHLGGRISWVESLNPLRGRKLREAFDRIGW</sequence>
<dbReference type="GO" id="GO:0051607">
    <property type="term" value="P:defense response to virus"/>
    <property type="evidence" value="ECO:0007669"/>
    <property type="project" value="UniProtKB-KW"/>
</dbReference>
<protein>
    <recommendedName>
        <fullName evidence="1">RNA-directed DNA polymerase</fullName>
        <ecNumber evidence="1">2.7.7.49</ecNumber>
    </recommendedName>
</protein>
<evidence type="ECO:0000256" key="6">
    <source>
        <dbReference type="ARBA" id="ARBA00022918"/>
    </source>
</evidence>
<evidence type="ECO:0000313" key="13">
    <source>
        <dbReference type="Proteomes" id="UP000239187"/>
    </source>
</evidence>
<feature type="region of interest" description="Disordered" evidence="10">
    <location>
        <begin position="1"/>
        <end position="36"/>
    </location>
</feature>